<evidence type="ECO:0000313" key="4">
    <source>
        <dbReference type="Proteomes" id="UP000232638"/>
    </source>
</evidence>
<dbReference type="EMBL" id="CP020371">
    <property type="protein sequence ID" value="AUB85310.1"/>
    <property type="molecule type" value="Genomic_DNA"/>
</dbReference>
<dbReference type="OrthoDB" id="9813718at2"/>
<proteinExistence type="predicted"/>
<keyword evidence="1" id="KW-1133">Transmembrane helix</keyword>
<keyword evidence="1" id="KW-0472">Membrane</keyword>
<reference evidence="3 4" key="1">
    <citation type="submission" date="2017-03" db="EMBL/GenBank/DDBJ databases">
        <title>Complete genome sequence of Candidatus 'Thiodictyon syntrophicum' sp. nov. strain Cad16T, a photolithoautotroph purple sulfur bacterium isolated from an alpine meromictic lake.</title>
        <authorList>
            <person name="Luedin S.M."/>
            <person name="Pothier J.F."/>
            <person name="Danza F."/>
            <person name="Storelli N."/>
            <person name="Wittwer M."/>
            <person name="Tonolla M."/>
        </authorList>
    </citation>
    <scope>NUCLEOTIDE SEQUENCE [LARGE SCALE GENOMIC DNA]</scope>
    <source>
        <strain evidence="3 4">Cad16T</strain>
        <plasmid evidence="4">Plasmid pts417</plasmid>
    </source>
</reference>
<sequence length="210" mass="21976">MPWTPLPTRLAIPGRPQQTARSGRRRRRGRYALECRLIPAARASPRLWYHSLRGRAKQVFLILRVPAMSPAQATFYQWWTLGDAQGAAATGLTNPLELSAAIGFGAFLALVMVLAKGVEIWLGQVGVLALAAASGIADVDAITLSLAGMARTGLDRQTVVTGIVIAAATNSLVKGGMATTISGGRLGASVALPLAVAAVVGPVAVWITSW</sequence>
<dbReference type="Proteomes" id="UP000232638">
    <property type="component" value="Plasmid pTs417"/>
</dbReference>
<name>A0A2K8UIE8_9GAMM</name>
<keyword evidence="3" id="KW-0614">Plasmid</keyword>
<dbReference type="AlphaFoldDB" id="A0A2K8UIE8"/>
<feature type="transmembrane region" description="Helical" evidence="1">
    <location>
        <begin position="98"/>
        <end position="115"/>
    </location>
</feature>
<organism evidence="3 4">
    <name type="scientific">Candidatus Thiodictyon syntrophicum</name>
    <dbReference type="NCBI Taxonomy" id="1166950"/>
    <lineage>
        <taxon>Bacteria</taxon>
        <taxon>Pseudomonadati</taxon>
        <taxon>Pseudomonadota</taxon>
        <taxon>Gammaproteobacteria</taxon>
        <taxon>Chromatiales</taxon>
        <taxon>Chromatiaceae</taxon>
        <taxon>Thiodictyon</taxon>
    </lineage>
</organism>
<feature type="transmembrane region" description="Helical" evidence="1">
    <location>
        <begin position="127"/>
        <end position="150"/>
    </location>
</feature>
<feature type="transmembrane region" description="Helical" evidence="1">
    <location>
        <begin position="156"/>
        <end position="173"/>
    </location>
</feature>
<feature type="domain" description="DUF4010" evidence="2">
    <location>
        <begin position="63"/>
        <end position="181"/>
    </location>
</feature>
<dbReference type="PANTHER" id="PTHR39084">
    <property type="entry name" value="MEMBRANE PROTEIN-RELATED"/>
    <property type="match status" value="1"/>
</dbReference>
<evidence type="ECO:0000259" key="2">
    <source>
        <dbReference type="Pfam" id="PF13194"/>
    </source>
</evidence>
<accession>A0A2K8UIE8</accession>
<evidence type="ECO:0000256" key="1">
    <source>
        <dbReference type="SAM" id="Phobius"/>
    </source>
</evidence>
<dbReference type="PANTHER" id="PTHR39084:SF1">
    <property type="entry name" value="DUF4010 DOMAIN-CONTAINING PROTEIN"/>
    <property type="match status" value="1"/>
</dbReference>
<evidence type="ECO:0000313" key="3">
    <source>
        <dbReference type="EMBL" id="AUB85310.1"/>
    </source>
</evidence>
<feature type="transmembrane region" description="Helical" evidence="1">
    <location>
        <begin position="59"/>
        <end position="78"/>
    </location>
</feature>
<feature type="transmembrane region" description="Helical" evidence="1">
    <location>
        <begin position="185"/>
        <end position="207"/>
    </location>
</feature>
<protein>
    <recommendedName>
        <fullName evidence="2">DUF4010 domain-containing protein</fullName>
    </recommendedName>
</protein>
<gene>
    <name evidence="3" type="ORF">THSYN_30900</name>
</gene>
<keyword evidence="1" id="KW-0812">Transmembrane</keyword>
<dbReference type="KEGG" id="tsy:THSYN_30900"/>
<keyword evidence="4" id="KW-1185">Reference proteome</keyword>
<geneLocation type="plasmid" evidence="4">
    <name>pts417</name>
</geneLocation>
<dbReference type="Pfam" id="PF13194">
    <property type="entry name" value="DUF4010"/>
    <property type="match status" value="1"/>
</dbReference>
<dbReference type="InterPro" id="IPR025105">
    <property type="entry name" value="DUF4010"/>
</dbReference>